<reference evidence="2" key="1">
    <citation type="submission" date="2020-11" db="EMBL/GenBank/DDBJ databases">
        <authorList>
            <consortium name="DOE Joint Genome Institute"/>
            <person name="Ahrendt S."/>
            <person name="Riley R."/>
            <person name="Andreopoulos W."/>
            <person name="Labutti K."/>
            <person name="Pangilinan J."/>
            <person name="Ruiz-Duenas F.J."/>
            <person name="Barrasa J.M."/>
            <person name="Sanchez-Garcia M."/>
            <person name="Camarero S."/>
            <person name="Miyauchi S."/>
            <person name="Serrano A."/>
            <person name="Linde D."/>
            <person name="Babiker R."/>
            <person name="Drula E."/>
            <person name="Ayuso-Fernandez I."/>
            <person name="Pacheco R."/>
            <person name="Padilla G."/>
            <person name="Ferreira P."/>
            <person name="Barriuso J."/>
            <person name="Kellner H."/>
            <person name="Castanera R."/>
            <person name="Alfaro M."/>
            <person name="Ramirez L."/>
            <person name="Pisabarro A.G."/>
            <person name="Kuo A."/>
            <person name="Tritt A."/>
            <person name="Lipzen A."/>
            <person name="He G."/>
            <person name="Yan M."/>
            <person name="Ng V."/>
            <person name="Cullen D."/>
            <person name="Martin F."/>
            <person name="Rosso M.-N."/>
            <person name="Henrissat B."/>
            <person name="Hibbett D."/>
            <person name="Martinez A.T."/>
            <person name="Grigoriev I.V."/>
        </authorList>
    </citation>
    <scope>NUCLEOTIDE SEQUENCE</scope>
    <source>
        <strain evidence="2">CIRM-BRFM 674</strain>
    </source>
</reference>
<evidence type="ECO:0000313" key="3">
    <source>
        <dbReference type="Proteomes" id="UP000807469"/>
    </source>
</evidence>
<evidence type="ECO:0000313" key="2">
    <source>
        <dbReference type="EMBL" id="KAF9482388.1"/>
    </source>
</evidence>
<comment type="caution">
    <text evidence="2">The sequence shown here is derived from an EMBL/GenBank/DDBJ whole genome shotgun (WGS) entry which is preliminary data.</text>
</comment>
<feature type="compositionally biased region" description="Basic residues" evidence="1">
    <location>
        <begin position="1"/>
        <end position="14"/>
    </location>
</feature>
<dbReference type="EMBL" id="MU155166">
    <property type="protein sequence ID" value="KAF9482388.1"/>
    <property type="molecule type" value="Genomic_DNA"/>
</dbReference>
<dbReference type="Proteomes" id="UP000807469">
    <property type="component" value="Unassembled WGS sequence"/>
</dbReference>
<proteinExistence type="predicted"/>
<protein>
    <submittedName>
        <fullName evidence="2">Uncharacterized protein</fullName>
    </submittedName>
</protein>
<evidence type="ECO:0000256" key="1">
    <source>
        <dbReference type="SAM" id="MobiDB-lite"/>
    </source>
</evidence>
<feature type="region of interest" description="Disordered" evidence="1">
    <location>
        <begin position="1"/>
        <end position="35"/>
    </location>
</feature>
<dbReference type="AlphaFoldDB" id="A0A9P5Z6L4"/>
<name>A0A9P5Z6L4_9AGAR</name>
<accession>A0A9P5Z6L4</accession>
<dbReference type="OrthoDB" id="2891411at2759"/>
<keyword evidence="3" id="KW-1185">Reference proteome</keyword>
<sequence length="388" mass="44463">MTKPKPKRTSKRPTSRTLKASKPRDSDPSATSVQSNCELEAPLEAALLTAGQQLVNTRGLPCLADELYLEIISYFPAFLLPTKHESEDIKKYGDRRIVLDALSQTCRSLRRVSLRYRWQRIEVYDQMQGYAGGPTMCSVTGNNYKHMKRIERDHKLRRYAEELIRQLETVTIREPALAELVNVLDVMVVDYSTHTVLSELARCISIMPNLHTIHINIRIKNEEERVPKCFARYTYPQIRTAYVSHASSILLRCPALKVCSFSDIAVWEGQSSSIKTFPFRSSLETLGPIVVLPTSWVQPTLSQYIADITNFENLRDVTFKVKEIPTQTDIKALWKMPSLRYIRFIFATKMPSSPDGAIHDWEARMQQLSLSSEFIVGEKKQLYAFIEP</sequence>
<organism evidence="2 3">
    <name type="scientific">Pholiota conissans</name>
    <dbReference type="NCBI Taxonomy" id="109636"/>
    <lineage>
        <taxon>Eukaryota</taxon>
        <taxon>Fungi</taxon>
        <taxon>Dikarya</taxon>
        <taxon>Basidiomycota</taxon>
        <taxon>Agaricomycotina</taxon>
        <taxon>Agaricomycetes</taxon>
        <taxon>Agaricomycetidae</taxon>
        <taxon>Agaricales</taxon>
        <taxon>Agaricineae</taxon>
        <taxon>Strophariaceae</taxon>
        <taxon>Pholiota</taxon>
    </lineage>
</organism>
<gene>
    <name evidence="2" type="ORF">BDN70DRAFT_875136</name>
</gene>